<comment type="caution">
    <text evidence="5">The sequence shown here is derived from an EMBL/GenBank/DDBJ whole genome shotgun (WGS) entry which is preliminary data.</text>
</comment>
<dbReference type="InterPro" id="IPR001164">
    <property type="entry name" value="ArfGAP_dom"/>
</dbReference>
<dbReference type="PROSITE" id="PS50030">
    <property type="entry name" value="UBA"/>
    <property type="match status" value="1"/>
</dbReference>
<dbReference type="InterPro" id="IPR038508">
    <property type="entry name" value="ArfGAP_dom_sf"/>
</dbReference>
<dbReference type="GO" id="GO:0005737">
    <property type="term" value="C:cytoplasm"/>
    <property type="evidence" value="ECO:0007669"/>
    <property type="project" value="TreeGrafter"/>
</dbReference>
<dbReference type="Proteomes" id="UP000308549">
    <property type="component" value="Unassembled WGS sequence"/>
</dbReference>
<dbReference type="GO" id="GO:0005096">
    <property type="term" value="F:GTPase activator activity"/>
    <property type="evidence" value="ECO:0007669"/>
    <property type="project" value="InterPro"/>
</dbReference>
<keyword evidence="1" id="KW-0479">Metal-binding</keyword>
<feature type="region of interest" description="Disordered" evidence="2">
    <location>
        <begin position="639"/>
        <end position="726"/>
    </location>
</feature>
<feature type="compositionally biased region" description="Polar residues" evidence="2">
    <location>
        <begin position="339"/>
        <end position="348"/>
    </location>
</feature>
<dbReference type="PANTHER" id="PTHR45705">
    <property type="entry name" value="FI20236P1"/>
    <property type="match status" value="1"/>
</dbReference>
<dbReference type="OrthoDB" id="10266696at2759"/>
<feature type="region of interest" description="Disordered" evidence="2">
    <location>
        <begin position="274"/>
        <end position="618"/>
    </location>
</feature>
<keyword evidence="1" id="KW-0862">Zinc</keyword>
<organism evidence="5 6">
    <name type="scientific">Salinomyces thailandicus</name>
    <dbReference type="NCBI Taxonomy" id="706561"/>
    <lineage>
        <taxon>Eukaryota</taxon>
        <taxon>Fungi</taxon>
        <taxon>Dikarya</taxon>
        <taxon>Ascomycota</taxon>
        <taxon>Pezizomycotina</taxon>
        <taxon>Dothideomycetes</taxon>
        <taxon>Dothideomycetidae</taxon>
        <taxon>Mycosphaerellales</taxon>
        <taxon>Teratosphaeriaceae</taxon>
        <taxon>Salinomyces</taxon>
    </lineage>
</organism>
<sequence>MASAISKRQQARNERALQDLIRAVPGNDRCADCAAKNPGWASWNLGVFLCMRCAGLHRKLGTHVSKVKSLSMDSWTGDQVENMKKTGNVESNRRFNPRNTKADIPIDVDEVEGAMERYIRQKYEQRAFVPGQALSTAPTRQNTGSTGTGSWSEEPPPLPPKPGRKFGFSLRSASSTLPRPSKQERHFTPPLSPAFSGSDPEPTSPRERKLSNKPSQLFGMRITSSINNNFDSKLATLREMGFNDGRQNSDVLKSVNGNLDRAVEALVRLEGDKPASRPEIPVPRTLTPVSMASQGMNGISVDKTRQTEPKDRDPWEIRDSSPQRAATQPLPPRSHSAAPPQNSWNPFLSQPQQSQQQQPQALENSFQNLQLSQTGPSTQPQYAQPPQQQAYYQQAAYQNNPFQPASNPWDSMNMSQQQPPQPGYLPQQPQQQYQQPVQTSQASQQSSNPFLRKAQSQTFAPSSIWDHPAPQPSQPLSLQQSGHAFGNGNPWGLPQQQQQQQQSFFQQPVTESPAPTYGQLQGYPSEAQQPSLPRQQQQQQQQWPPQDQTSFAPASNPWSQQQPTQPLLQQMTGLPQAQQQPQSQPQPQQQLQQQQQYQPAPPPDQQPWTYTPKDAVPAPHHQARFDKASILAMYSQNHQTNANPSMAPPPPPLQQRAPLQAVQEDGSGTAQFQYPTSQPQQASYPYAQQQRSVTMPTQFPPSQQQPQSQGQGGPGQVQQMGYQYSQAPRHVSHESAAFMGFNGNGEGRQSPDAFAGLSARFVR</sequence>
<dbReference type="InterPro" id="IPR009060">
    <property type="entry name" value="UBA-like_sf"/>
</dbReference>
<dbReference type="SMART" id="SM00165">
    <property type="entry name" value="UBA"/>
    <property type="match status" value="1"/>
</dbReference>
<keyword evidence="6" id="KW-1185">Reference proteome</keyword>
<reference evidence="5 6" key="1">
    <citation type="submission" date="2017-03" db="EMBL/GenBank/DDBJ databases">
        <title>Genomes of endolithic fungi from Antarctica.</title>
        <authorList>
            <person name="Coleine C."/>
            <person name="Masonjones S."/>
            <person name="Stajich J.E."/>
        </authorList>
    </citation>
    <scope>NUCLEOTIDE SEQUENCE [LARGE SCALE GENOMIC DNA]</scope>
    <source>
        <strain evidence="5 6">CCFEE 6315</strain>
    </source>
</reference>
<feature type="domain" description="UBA" evidence="3">
    <location>
        <begin position="229"/>
        <end position="269"/>
    </location>
</feature>
<feature type="compositionally biased region" description="Low complexity" evidence="2">
    <location>
        <begin position="677"/>
        <end position="709"/>
    </location>
</feature>
<evidence type="ECO:0000259" key="4">
    <source>
        <dbReference type="PROSITE" id="PS50115"/>
    </source>
</evidence>
<feature type="compositionally biased region" description="Polar residues" evidence="2">
    <location>
        <begin position="549"/>
        <end position="559"/>
    </location>
</feature>
<evidence type="ECO:0008006" key="7">
    <source>
        <dbReference type="Google" id="ProtNLM"/>
    </source>
</evidence>
<feature type="compositionally biased region" description="Polar residues" evidence="2">
    <location>
        <begin position="361"/>
        <end position="378"/>
    </location>
</feature>
<evidence type="ECO:0000256" key="2">
    <source>
        <dbReference type="SAM" id="MobiDB-lite"/>
    </source>
</evidence>
<dbReference type="GO" id="GO:0008270">
    <property type="term" value="F:zinc ion binding"/>
    <property type="evidence" value="ECO:0007669"/>
    <property type="project" value="UniProtKB-KW"/>
</dbReference>
<evidence type="ECO:0000259" key="3">
    <source>
        <dbReference type="PROSITE" id="PS50030"/>
    </source>
</evidence>
<feature type="compositionally biased region" description="Basic and acidic residues" evidence="2">
    <location>
        <begin position="302"/>
        <end position="321"/>
    </location>
</feature>
<dbReference type="SUPFAM" id="SSF46934">
    <property type="entry name" value="UBA-like"/>
    <property type="match status" value="1"/>
</dbReference>
<protein>
    <recommendedName>
        <fullName evidence="7">ArfGap-domain-containing protein</fullName>
    </recommendedName>
</protein>
<feature type="compositionally biased region" description="Low complexity" evidence="2">
    <location>
        <begin position="379"/>
        <end position="405"/>
    </location>
</feature>
<feature type="compositionally biased region" description="Polar residues" evidence="2">
    <location>
        <begin position="666"/>
        <end position="676"/>
    </location>
</feature>
<dbReference type="SMART" id="SM00105">
    <property type="entry name" value="ArfGap"/>
    <property type="match status" value="1"/>
</dbReference>
<feature type="region of interest" description="Disordered" evidence="2">
    <location>
        <begin position="738"/>
        <end position="763"/>
    </location>
</feature>
<evidence type="ECO:0000313" key="5">
    <source>
        <dbReference type="EMBL" id="TKA27739.1"/>
    </source>
</evidence>
<accession>A0A4V5N4H3</accession>
<dbReference type="PROSITE" id="PS50115">
    <property type="entry name" value="ARFGAP"/>
    <property type="match status" value="1"/>
</dbReference>
<gene>
    <name evidence="5" type="ORF">B0A50_04840</name>
</gene>
<feature type="compositionally biased region" description="Low complexity" evidence="2">
    <location>
        <begin position="424"/>
        <end position="449"/>
    </location>
</feature>
<dbReference type="InterPro" id="IPR051718">
    <property type="entry name" value="ARF_GTPase-activating"/>
</dbReference>
<dbReference type="SUPFAM" id="SSF57863">
    <property type="entry name" value="ArfGap/RecO-like zinc finger"/>
    <property type="match status" value="1"/>
</dbReference>
<dbReference type="PRINTS" id="PR00405">
    <property type="entry name" value="REVINTRACTNG"/>
</dbReference>
<proteinExistence type="predicted"/>
<evidence type="ECO:0000256" key="1">
    <source>
        <dbReference type="PROSITE-ProRule" id="PRU00288"/>
    </source>
</evidence>
<feature type="compositionally biased region" description="Polar residues" evidence="2">
    <location>
        <begin position="287"/>
        <end position="297"/>
    </location>
</feature>
<dbReference type="FunFam" id="1.10.220.150:FF:000026">
    <property type="entry name" value="GTPase activating protein for Arf, putative"/>
    <property type="match status" value="1"/>
</dbReference>
<dbReference type="InterPro" id="IPR037278">
    <property type="entry name" value="ARFGAP/RecO"/>
</dbReference>
<dbReference type="CDD" id="cd08204">
    <property type="entry name" value="ArfGap"/>
    <property type="match status" value="1"/>
</dbReference>
<feature type="compositionally biased region" description="Polar residues" evidence="2">
    <location>
        <begin position="133"/>
        <end position="151"/>
    </location>
</feature>
<feature type="compositionally biased region" description="Polar residues" evidence="2">
    <location>
        <begin position="406"/>
        <end position="415"/>
    </location>
</feature>
<feature type="region of interest" description="Disordered" evidence="2">
    <location>
        <begin position="129"/>
        <end position="215"/>
    </location>
</feature>
<dbReference type="InterPro" id="IPR015940">
    <property type="entry name" value="UBA"/>
</dbReference>
<dbReference type="Gene3D" id="1.10.220.150">
    <property type="entry name" value="Arf GTPase activating protein"/>
    <property type="match status" value="1"/>
</dbReference>
<dbReference type="PANTHER" id="PTHR45705:SF7">
    <property type="entry name" value="ACTIVATING PROTEIN FOR ARF, PUTATIVE (AFU_ORTHOLOGUE AFUA_4G09120)-RELATED"/>
    <property type="match status" value="1"/>
</dbReference>
<feature type="compositionally biased region" description="Low complexity" evidence="2">
    <location>
        <begin position="528"/>
        <end position="548"/>
    </location>
</feature>
<name>A0A4V5N4H3_9PEZI</name>
<dbReference type="Gene3D" id="1.10.8.10">
    <property type="entry name" value="DNA helicase RuvA subunit, C-terminal domain"/>
    <property type="match status" value="1"/>
</dbReference>
<feature type="compositionally biased region" description="Low complexity" evidence="2">
    <location>
        <begin position="349"/>
        <end position="360"/>
    </location>
</feature>
<dbReference type="AlphaFoldDB" id="A0A4V5N4H3"/>
<evidence type="ECO:0000313" key="6">
    <source>
        <dbReference type="Proteomes" id="UP000308549"/>
    </source>
</evidence>
<keyword evidence="1" id="KW-0863">Zinc-finger</keyword>
<dbReference type="Pfam" id="PF01412">
    <property type="entry name" value="ArfGap"/>
    <property type="match status" value="1"/>
</dbReference>
<feature type="domain" description="Arf-GAP" evidence="4">
    <location>
        <begin position="15"/>
        <end position="136"/>
    </location>
</feature>
<dbReference type="EMBL" id="NAJL01000021">
    <property type="protein sequence ID" value="TKA27739.1"/>
    <property type="molecule type" value="Genomic_DNA"/>
</dbReference>
<feature type="compositionally biased region" description="Low complexity" evidence="2">
    <location>
        <begin position="495"/>
        <end position="507"/>
    </location>
</feature>
<feature type="compositionally biased region" description="Low complexity" evidence="2">
    <location>
        <begin position="560"/>
        <end position="598"/>
    </location>
</feature>